<dbReference type="InterPro" id="IPR016024">
    <property type="entry name" value="ARM-type_fold"/>
</dbReference>
<dbReference type="GO" id="GO:0016491">
    <property type="term" value="F:oxidoreductase activity"/>
    <property type="evidence" value="ECO:0007669"/>
    <property type="project" value="TreeGrafter"/>
</dbReference>
<dbReference type="SUPFAM" id="SSF48371">
    <property type="entry name" value="ARM repeat"/>
    <property type="match status" value="1"/>
</dbReference>
<dbReference type="InterPro" id="IPR011989">
    <property type="entry name" value="ARM-like"/>
</dbReference>
<dbReference type="EMBL" id="DRTX01000120">
    <property type="protein sequence ID" value="HHF53175.1"/>
    <property type="molecule type" value="Genomic_DNA"/>
</dbReference>
<comment type="function">
    <text evidence="1">Catalyzes the hydroxylation of the N(6)-(4-aminobutyl)-L-lysine intermediate produced by deoxyhypusine synthase/DHPS on a critical lysine of the eukaryotic translation initiation factor 5A/eIF-5A. This is the second step of the post-translational modification of that lysine into an unusual amino acid residue named hypusine. Hypusination is unique to mature eIF-5A factor and is essential for its function.</text>
</comment>
<dbReference type="PANTHER" id="PTHR12697">
    <property type="entry name" value="PBS LYASE HEAT-LIKE PROTEIN"/>
    <property type="match status" value="1"/>
</dbReference>
<dbReference type="Pfam" id="PF13646">
    <property type="entry name" value="HEAT_2"/>
    <property type="match status" value="4"/>
</dbReference>
<organism evidence="3">
    <name type="scientific">candidate division WOR-3 bacterium</name>
    <dbReference type="NCBI Taxonomy" id="2052148"/>
    <lineage>
        <taxon>Bacteria</taxon>
        <taxon>Bacteria division WOR-3</taxon>
    </lineage>
</organism>
<feature type="region of interest" description="Disordered" evidence="2">
    <location>
        <begin position="1"/>
        <end position="20"/>
    </location>
</feature>
<dbReference type="Proteomes" id="UP000886050">
    <property type="component" value="Unassembled WGS sequence"/>
</dbReference>
<comment type="caution">
    <text evidence="3">The sequence shown here is derived from an EMBL/GenBank/DDBJ whole genome shotgun (WGS) entry which is preliminary data.</text>
</comment>
<protein>
    <submittedName>
        <fullName evidence="3">HEAT repeat domain-containing protein</fullName>
    </submittedName>
</protein>
<dbReference type="InterPro" id="IPR021133">
    <property type="entry name" value="HEAT_type_2"/>
</dbReference>
<dbReference type="PROSITE" id="PS50077">
    <property type="entry name" value="HEAT_REPEAT"/>
    <property type="match status" value="1"/>
</dbReference>
<dbReference type="PANTHER" id="PTHR12697:SF5">
    <property type="entry name" value="DEOXYHYPUSINE HYDROXYLASE"/>
    <property type="match status" value="1"/>
</dbReference>
<evidence type="ECO:0000256" key="2">
    <source>
        <dbReference type="SAM" id="MobiDB-lite"/>
    </source>
</evidence>
<dbReference type="InterPro" id="IPR004155">
    <property type="entry name" value="PBS_lyase_HEAT"/>
</dbReference>
<accession>A0A7V5LTD1</accession>
<dbReference type="Gene3D" id="1.25.10.10">
    <property type="entry name" value="Leucine-rich Repeat Variant"/>
    <property type="match status" value="3"/>
</dbReference>
<proteinExistence type="predicted"/>
<dbReference type="AlphaFoldDB" id="A0A7V5LTD1"/>
<sequence>MGNGAGNCESSERRTKMTSSKLKFSELLRKIKSENDEERRWAAQMMGELREKEGIPHLINLLSDKNTAVQEASADALVKIDGKEVAEKLVPLLSSMEASVRNISIEILEGIGKKAVDVLLSLLKDKDHDIRKFACDALGNIADPKATSYLITTLNDPNINVACAAAEALGKIGDKRAVDPLTKVLEGNMWLICSCVEALGRIGDKRAVESLMSIPSSENALVLLSTIKSLGKIGNGRAVDFLLSFSKSETLRGAVAEAIAQIVEKEEKVIDKIKELDLSFLLELLESKSTSTRKAAAFLLGKVKYKKAISSLVNFLSDEDEEIRETGTKALILIDPNLGYLSSEKKEEVKEILESLAYDNDEEVRNAANEALKRLINH</sequence>
<evidence type="ECO:0000313" key="3">
    <source>
        <dbReference type="EMBL" id="HHF53175.1"/>
    </source>
</evidence>
<dbReference type="SMART" id="SM00567">
    <property type="entry name" value="EZ_HEAT"/>
    <property type="match status" value="8"/>
</dbReference>
<evidence type="ECO:0000256" key="1">
    <source>
        <dbReference type="ARBA" id="ARBA00045876"/>
    </source>
</evidence>
<name>A0A7V5LTD1_UNCW3</name>
<reference evidence="3" key="1">
    <citation type="journal article" date="2020" name="mSystems">
        <title>Genome- and Community-Level Interaction Insights into Carbon Utilization and Element Cycling Functions of Hydrothermarchaeota in Hydrothermal Sediment.</title>
        <authorList>
            <person name="Zhou Z."/>
            <person name="Liu Y."/>
            <person name="Xu W."/>
            <person name="Pan J."/>
            <person name="Luo Z.H."/>
            <person name="Li M."/>
        </authorList>
    </citation>
    <scope>NUCLEOTIDE SEQUENCE [LARGE SCALE GENOMIC DNA]</scope>
    <source>
        <strain evidence="3">HyVt-96</strain>
    </source>
</reference>
<gene>
    <name evidence="3" type="ORF">ENL43_02285</name>
</gene>